<dbReference type="FunFam" id="2.10.109.10:FF:000001">
    <property type="entry name" value="LexA repressor"/>
    <property type="match status" value="1"/>
</dbReference>
<comment type="subunit">
    <text evidence="2 13">Homodimer.</text>
</comment>
<protein>
    <recommendedName>
        <fullName evidence="13">LexA repressor</fullName>
        <ecNumber evidence="13">3.4.21.88</ecNumber>
    </recommendedName>
</protein>
<keyword evidence="5 13" id="KW-0227">DNA damage</keyword>
<dbReference type="NCBIfam" id="TIGR00498">
    <property type="entry name" value="lexA"/>
    <property type="match status" value="1"/>
</dbReference>
<keyword evidence="7 13" id="KW-0068">Autocatalytic cleavage</keyword>
<dbReference type="GO" id="GO:0003677">
    <property type="term" value="F:DNA binding"/>
    <property type="evidence" value="ECO:0007669"/>
    <property type="project" value="UniProtKB-UniRule"/>
</dbReference>
<evidence type="ECO:0000256" key="5">
    <source>
        <dbReference type="ARBA" id="ARBA00022763"/>
    </source>
</evidence>
<dbReference type="SUPFAM" id="SSF46785">
    <property type="entry name" value="Winged helix' DNA-binding domain"/>
    <property type="match status" value="1"/>
</dbReference>
<dbReference type="InterPro" id="IPR006200">
    <property type="entry name" value="LexA"/>
</dbReference>
<keyword evidence="11 13" id="KW-0234">DNA repair</keyword>
<evidence type="ECO:0000256" key="11">
    <source>
        <dbReference type="ARBA" id="ARBA00023204"/>
    </source>
</evidence>
<dbReference type="SUPFAM" id="SSF51306">
    <property type="entry name" value="LexA/Signal peptidase"/>
    <property type="match status" value="1"/>
</dbReference>
<dbReference type="GO" id="GO:0006260">
    <property type="term" value="P:DNA replication"/>
    <property type="evidence" value="ECO:0007669"/>
    <property type="project" value="UniProtKB-UniRule"/>
</dbReference>
<evidence type="ECO:0000256" key="12">
    <source>
        <dbReference type="ARBA" id="ARBA00023236"/>
    </source>
</evidence>
<dbReference type="GO" id="GO:0006508">
    <property type="term" value="P:proteolysis"/>
    <property type="evidence" value="ECO:0007669"/>
    <property type="project" value="InterPro"/>
</dbReference>
<comment type="catalytic activity">
    <reaction evidence="13">
        <text>Hydrolysis of Ala-|-Gly bond in repressor LexA.</text>
        <dbReference type="EC" id="3.4.21.88"/>
    </reaction>
</comment>
<dbReference type="Gene3D" id="1.10.10.10">
    <property type="entry name" value="Winged helix-like DNA-binding domain superfamily/Winged helix DNA-binding domain"/>
    <property type="match status" value="1"/>
</dbReference>
<keyword evidence="9 13" id="KW-0238">DNA-binding</keyword>
<dbReference type="EMBL" id="FUXU01000016">
    <property type="protein sequence ID" value="SKA51846.1"/>
    <property type="molecule type" value="Genomic_DNA"/>
</dbReference>
<dbReference type="GO" id="GO:0009432">
    <property type="term" value="P:SOS response"/>
    <property type="evidence" value="ECO:0007669"/>
    <property type="project" value="UniProtKB-UniRule"/>
</dbReference>
<comment type="similarity">
    <text evidence="1 13 14">Belongs to the peptidase S24 family.</text>
</comment>
<dbReference type="InterPro" id="IPR036286">
    <property type="entry name" value="LexA/Signal_pep-like_sf"/>
</dbReference>
<keyword evidence="10 13" id="KW-0804">Transcription</keyword>
<evidence type="ECO:0000256" key="7">
    <source>
        <dbReference type="ARBA" id="ARBA00022813"/>
    </source>
</evidence>
<keyword evidence="12 13" id="KW-0742">SOS response</keyword>
<feature type="site" description="Cleavage; by autolysis" evidence="13">
    <location>
        <begin position="89"/>
        <end position="90"/>
    </location>
</feature>
<dbReference type="CDD" id="cd06529">
    <property type="entry name" value="S24_LexA-like"/>
    <property type="match status" value="1"/>
</dbReference>
<keyword evidence="8 13" id="KW-0805">Transcription regulation</keyword>
<dbReference type="PRINTS" id="PR00726">
    <property type="entry name" value="LEXASERPTASE"/>
</dbReference>
<evidence type="ECO:0000313" key="17">
    <source>
        <dbReference type="EMBL" id="SKA51846.1"/>
    </source>
</evidence>
<dbReference type="PANTHER" id="PTHR33516">
    <property type="entry name" value="LEXA REPRESSOR"/>
    <property type="match status" value="1"/>
</dbReference>
<reference evidence="18" key="1">
    <citation type="submission" date="2017-02" db="EMBL/GenBank/DDBJ databases">
        <authorList>
            <person name="Varghese N."/>
            <person name="Submissions S."/>
        </authorList>
    </citation>
    <scope>NUCLEOTIDE SEQUENCE [LARGE SCALE GENOMIC DNA]</scope>
    <source>
        <strain evidence="18">DSM 22720</strain>
    </source>
</reference>
<evidence type="ECO:0000256" key="6">
    <source>
        <dbReference type="ARBA" id="ARBA00022801"/>
    </source>
</evidence>
<feature type="domain" description="LexA repressor DNA-binding" evidence="16">
    <location>
        <begin position="1"/>
        <end position="65"/>
    </location>
</feature>
<dbReference type="InterPro" id="IPR036390">
    <property type="entry name" value="WH_DNA-bd_sf"/>
</dbReference>
<dbReference type="GO" id="GO:0006281">
    <property type="term" value="P:DNA repair"/>
    <property type="evidence" value="ECO:0007669"/>
    <property type="project" value="UniProtKB-UniRule"/>
</dbReference>
<dbReference type="InterPro" id="IPR006197">
    <property type="entry name" value="Peptidase_S24_LexA"/>
</dbReference>
<dbReference type="EC" id="3.4.21.88" evidence="13"/>
<comment type="function">
    <text evidence="13">Represses a number of genes involved in the response to DNA damage (SOS response), including recA and lexA. In the presence of single-stranded DNA, RecA interacts with LexA causing an autocatalytic cleavage which disrupts the DNA-binding part of LexA, leading to derepression of the SOS regulon and eventually DNA repair.</text>
</comment>
<dbReference type="InterPro" id="IPR036388">
    <property type="entry name" value="WH-like_DNA-bd_sf"/>
</dbReference>
<keyword evidence="4 13" id="KW-0235">DNA replication</keyword>
<keyword evidence="18" id="KW-1185">Reference proteome</keyword>
<dbReference type="InterPro" id="IPR050077">
    <property type="entry name" value="LexA_repressor"/>
</dbReference>
<evidence type="ECO:0000256" key="2">
    <source>
        <dbReference type="ARBA" id="ARBA00011738"/>
    </source>
</evidence>
<feature type="active site" description="For autocatalytic cleavage activity" evidence="13">
    <location>
        <position position="124"/>
    </location>
</feature>
<dbReference type="OrthoDB" id="9802364at2"/>
<feature type="active site" description="For autocatalytic cleavage activity" evidence="13">
    <location>
        <position position="161"/>
    </location>
</feature>
<proteinExistence type="inferred from homology"/>
<dbReference type="GO" id="GO:0045892">
    <property type="term" value="P:negative regulation of DNA-templated transcription"/>
    <property type="evidence" value="ECO:0007669"/>
    <property type="project" value="UniProtKB-UniRule"/>
</dbReference>
<evidence type="ECO:0000313" key="18">
    <source>
        <dbReference type="Proteomes" id="UP000190162"/>
    </source>
</evidence>
<keyword evidence="6 13" id="KW-0378">Hydrolase</keyword>
<dbReference type="HAMAP" id="MF_00015">
    <property type="entry name" value="LexA"/>
    <property type="match status" value="1"/>
</dbReference>
<organism evidence="17 18">
    <name type="scientific">Enterovibrio nigricans DSM 22720</name>
    <dbReference type="NCBI Taxonomy" id="1121868"/>
    <lineage>
        <taxon>Bacteria</taxon>
        <taxon>Pseudomonadati</taxon>
        <taxon>Pseudomonadota</taxon>
        <taxon>Gammaproteobacteria</taxon>
        <taxon>Vibrionales</taxon>
        <taxon>Vibrionaceae</taxon>
        <taxon>Enterovibrio</taxon>
    </lineage>
</organism>
<dbReference type="PANTHER" id="PTHR33516:SF2">
    <property type="entry name" value="LEXA REPRESSOR-RELATED"/>
    <property type="match status" value="1"/>
</dbReference>
<evidence type="ECO:0000256" key="14">
    <source>
        <dbReference type="RuleBase" id="RU003991"/>
    </source>
</evidence>
<sequence length="207" mass="22687">MKPLTARQQQVFDLIKAKIDENGMPPTRAEIAKELGFRSANAAEEHLKALARKGVLEIVPGASRGIRLLVDTDAANDDAGLPLIGRVAAGEPILAQEHVETHYQVDPSLFKPHADFLLRVSGMSMKDIGIMDGDLLAVHKTQDVRNGQVVVARVEDDVTVKRLERQGNQVLLHAENEEFAPIVVDLAQQHLTIEGIAVGVIRNTDWM</sequence>
<accession>A0A1T4UGX1</accession>
<dbReference type="GO" id="GO:0004252">
    <property type="term" value="F:serine-type endopeptidase activity"/>
    <property type="evidence" value="ECO:0007669"/>
    <property type="project" value="UniProtKB-UniRule"/>
</dbReference>
<evidence type="ECO:0000256" key="9">
    <source>
        <dbReference type="ARBA" id="ARBA00023125"/>
    </source>
</evidence>
<feature type="DNA-binding region" description="H-T-H motif" evidence="13">
    <location>
        <begin position="28"/>
        <end position="48"/>
    </location>
</feature>
<dbReference type="Pfam" id="PF01726">
    <property type="entry name" value="LexA_DNA_bind"/>
    <property type="match status" value="1"/>
</dbReference>
<gene>
    <name evidence="13" type="primary">lexA</name>
    <name evidence="17" type="ORF">SAMN02745132_01698</name>
</gene>
<dbReference type="InterPro" id="IPR006199">
    <property type="entry name" value="LexA_DNA-bd_dom"/>
</dbReference>
<name>A0A1T4UGX1_9GAMM</name>
<dbReference type="Gene3D" id="2.10.109.10">
    <property type="entry name" value="Umud Fragment, subunit A"/>
    <property type="match status" value="1"/>
</dbReference>
<dbReference type="Proteomes" id="UP000190162">
    <property type="component" value="Unassembled WGS sequence"/>
</dbReference>
<evidence type="ECO:0000256" key="13">
    <source>
        <dbReference type="HAMAP-Rule" id="MF_00015"/>
    </source>
</evidence>
<dbReference type="InterPro" id="IPR015927">
    <property type="entry name" value="Peptidase_S24_S26A/B/C"/>
</dbReference>
<keyword evidence="3 13" id="KW-0678">Repressor</keyword>
<dbReference type="Pfam" id="PF00717">
    <property type="entry name" value="Peptidase_S24"/>
    <property type="match status" value="1"/>
</dbReference>
<evidence type="ECO:0000256" key="1">
    <source>
        <dbReference type="ARBA" id="ARBA00007484"/>
    </source>
</evidence>
<evidence type="ECO:0000256" key="10">
    <source>
        <dbReference type="ARBA" id="ARBA00023163"/>
    </source>
</evidence>
<evidence type="ECO:0000256" key="4">
    <source>
        <dbReference type="ARBA" id="ARBA00022705"/>
    </source>
</evidence>
<dbReference type="InterPro" id="IPR039418">
    <property type="entry name" value="LexA-like"/>
</dbReference>
<dbReference type="RefSeq" id="WP_078752092.1">
    <property type="nucleotide sequence ID" value="NZ_FUXU01000016.1"/>
</dbReference>
<evidence type="ECO:0000256" key="3">
    <source>
        <dbReference type="ARBA" id="ARBA00022491"/>
    </source>
</evidence>
<evidence type="ECO:0000256" key="8">
    <source>
        <dbReference type="ARBA" id="ARBA00023015"/>
    </source>
</evidence>
<feature type="domain" description="Peptidase S24/S26A/S26B/S26C" evidence="15">
    <location>
        <begin position="82"/>
        <end position="198"/>
    </location>
</feature>
<dbReference type="FunFam" id="1.10.10.10:FF:000009">
    <property type="entry name" value="LexA repressor"/>
    <property type="match status" value="1"/>
</dbReference>
<evidence type="ECO:0000259" key="16">
    <source>
        <dbReference type="Pfam" id="PF01726"/>
    </source>
</evidence>
<evidence type="ECO:0000259" key="15">
    <source>
        <dbReference type="Pfam" id="PF00717"/>
    </source>
</evidence>
<dbReference type="AlphaFoldDB" id="A0A1T4UGX1"/>